<dbReference type="PROSITE" id="PS50118">
    <property type="entry name" value="HMG_BOX_2"/>
    <property type="match status" value="1"/>
</dbReference>
<evidence type="ECO:0000256" key="1">
    <source>
        <dbReference type="ARBA" id="ARBA00023015"/>
    </source>
</evidence>
<protein>
    <submittedName>
        <fullName evidence="8">CLUMA_CG021009, isoform A</fullName>
    </submittedName>
</protein>
<feature type="region of interest" description="Disordered" evidence="6">
    <location>
        <begin position="407"/>
        <end position="428"/>
    </location>
</feature>
<feature type="compositionally biased region" description="Low complexity" evidence="6">
    <location>
        <begin position="641"/>
        <end position="652"/>
    </location>
</feature>
<evidence type="ECO:0000259" key="7">
    <source>
        <dbReference type="PROSITE" id="PS50118"/>
    </source>
</evidence>
<dbReference type="EMBL" id="CVRI01000074">
    <property type="protein sequence ID" value="CRL08269.1"/>
    <property type="molecule type" value="Genomic_DNA"/>
</dbReference>
<reference evidence="8 9" key="1">
    <citation type="submission" date="2015-04" db="EMBL/GenBank/DDBJ databases">
        <authorList>
            <person name="Syromyatnikov M.Y."/>
            <person name="Popov V.N."/>
        </authorList>
    </citation>
    <scope>NUCLEOTIDE SEQUENCE [LARGE SCALE GENOMIC DNA]</scope>
</reference>
<evidence type="ECO:0000313" key="8">
    <source>
        <dbReference type="EMBL" id="CRL08269.1"/>
    </source>
</evidence>
<evidence type="ECO:0000256" key="2">
    <source>
        <dbReference type="ARBA" id="ARBA00023125"/>
    </source>
</evidence>
<evidence type="ECO:0000256" key="3">
    <source>
        <dbReference type="ARBA" id="ARBA00023163"/>
    </source>
</evidence>
<dbReference type="FunFam" id="1.10.30.10:FF:000003">
    <property type="entry name" value="Putative transcription factor SOX-6"/>
    <property type="match status" value="1"/>
</dbReference>
<feature type="domain" description="HMG box" evidence="7">
    <location>
        <begin position="511"/>
        <end position="579"/>
    </location>
</feature>
<accession>A0A1J1J767</accession>
<evidence type="ECO:0000256" key="4">
    <source>
        <dbReference type="ARBA" id="ARBA00023242"/>
    </source>
</evidence>
<dbReference type="GO" id="GO:0045165">
    <property type="term" value="P:cell fate commitment"/>
    <property type="evidence" value="ECO:0007669"/>
    <property type="project" value="TreeGrafter"/>
</dbReference>
<dbReference type="STRING" id="568069.A0A1J1J767"/>
<keyword evidence="9" id="KW-1185">Reference proteome</keyword>
<dbReference type="Proteomes" id="UP000183832">
    <property type="component" value="Unassembled WGS sequence"/>
</dbReference>
<dbReference type="PANTHER" id="PTHR45789">
    <property type="entry name" value="FI18025P1"/>
    <property type="match status" value="1"/>
</dbReference>
<feature type="DNA-binding region" description="HMG box" evidence="5">
    <location>
        <begin position="511"/>
        <end position="579"/>
    </location>
</feature>
<organism evidence="8 9">
    <name type="scientific">Clunio marinus</name>
    <dbReference type="NCBI Taxonomy" id="568069"/>
    <lineage>
        <taxon>Eukaryota</taxon>
        <taxon>Metazoa</taxon>
        <taxon>Ecdysozoa</taxon>
        <taxon>Arthropoda</taxon>
        <taxon>Hexapoda</taxon>
        <taxon>Insecta</taxon>
        <taxon>Pterygota</taxon>
        <taxon>Neoptera</taxon>
        <taxon>Endopterygota</taxon>
        <taxon>Diptera</taxon>
        <taxon>Nematocera</taxon>
        <taxon>Chironomoidea</taxon>
        <taxon>Chironomidae</taxon>
        <taxon>Clunio</taxon>
    </lineage>
</organism>
<dbReference type="AlphaFoldDB" id="A0A1J1J767"/>
<dbReference type="InterPro" id="IPR051356">
    <property type="entry name" value="SOX/SOX-like_TF"/>
</dbReference>
<dbReference type="Gene3D" id="1.10.30.10">
    <property type="entry name" value="High mobility group box domain"/>
    <property type="match status" value="1"/>
</dbReference>
<evidence type="ECO:0000313" key="9">
    <source>
        <dbReference type="Proteomes" id="UP000183832"/>
    </source>
</evidence>
<dbReference type="GO" id="GO:0005634">
    <property type="term" value="C:nucleus"/>
    <property type="evidence" value="ECO:0007669"/>
    <property type="project" value="UniProtKB-UniRule"/>
</dbReference>
<dbReference type="SUPFAM" id="SSF47095">
    <property type="entry name" value="HMG-box"/>
    <property type="match status" value="1"/>
</dbReference>
<dbReference type="InterPro" id="IPR036910">
    <property type="entry name" value="HMG_box_dom_sf"/>
</dbReference>
<keyword evidence="4 5" id="KW-0539">Nucleus</keyword>
<proteinExistence type="predicted"/>
<evidence type="ECO:0000256" key="6">
    <source>
        <dbReference type="SAM" id="MobiDB-lite"/>
    </source>
</evidence>
<dbReference type="CDD" id="cd22042">
    <property type="entry name" value="HMG-box_EGL13-like"/>
    <property type="match status" value="1"/>
</dbReference>
<dbReference type="OrthoDB" id="6247875at2759"/>
<dbReference type="SMART" id="SM00398">
    <property type="entry name" value="HMG"/>
    <property type="match status" value="1"/>
</dbReference>
<feature type="region of interest" description="Disordered" evidence="6">
    <location>
        <begin position="1"/>
        <end position="95"/>
    </location>
</feature>
<dbReference type="GO" id="GO:0000981">
    <property type="term" value="F:DNA-binding transcription factor activity, RNA polymerase II-specific"/>
    <property type="evidence" value="ECO:0007669"/>
    <property type="project" value="TreeGrafter"/>
</dbReference>
<sequence>MRQGHQIMSSKRKSPPTKLDGSNGISELKFPYQDNDLMTPKEIDLSIKTSPPSSDVETQNDQKLSPNSCHLESNTETNHHIQLNGDRSKTKSKRRGTDIQTLTQNYLHPSTTIAGLPHALQNLLSKRRKSENFDNVPSIHSPLNHSTQQDDFIQNNNQFRSENSAKNNFISEADETKIKREPNISDQNENDFSLVGNYQYEKQLDSNNHNLNDTKRDMMNSSRKTMNDVLKLLTNKMRGSSLKEGRKGTSEQDFENKIDLTIDPFKYVDLPENLQERDKYYLYSEMILQLQMARDHLLRQQSEKPMNEFESKLMQKQFPLQIPENFDELKLQNEAFLQELQNHLAQKTGNTSSPLSQASSLLNVASGSNIVSNAPRLPYNLPFNNEESDLFAACRLWPVMAATAQHHHHHNSTSQSNNLPNLMANPRDSISENNLARFGQALAESSSKNKRLREDHVTLINQNHINDDKIRLVRHQGRGRNSSDRDLLGKQHNNNESLGSGSGNNGGKAHIKRPMNAFMVWAKDERRKILKACPDMHNSNISKILGARWKAMSNSQKQPYYEEQSRLSKLHMEQHPDYRYRPRPKRTCIVDGKYPNNGKKMRISEYKSLMRNRRQEMRQLWCREGGEGGGYIDMQSPEPPGSSSNSSQMSPSLRLGNSFDSGIMGAGNSKGYYYPNDCLSPSAVSPGGNSSTNYDSRDDD</sequence>
<dbReference type="PANTHER" id="PTHR45789:SF2">
    <property type="entry name" value="FI18025P1"/>
    <property type="match status" value="1"/>
</dbReference>
<name>A0A1J1J767_9DIPT</name>
<dbReference type="Pfam" id="PF00505">
    <property type="entry name" value="HMG_box"/>
    <property type="match status" value="1"/>
</dbReference>
<keyword evidence="1" id="KW-0805">Transcription regulation</keyword>
<dbReference type="GO" id="GO:0000978">
    <property type="term" value="F:RNA polymerase II cis-regulatory region sequence-specific DNA binding"/>
    <property type="evidence" value="ECO:0007669"/>
    <property type="project" value="TreeGrafter"/>
</dbReference>
<feature type="compositionally biased region" description="Polar residues" evidence="6">
    <location>
        <begin position="47"/>
        <end position="76"/>
    </location>
</feature>
<feature type="region of interest" description="Disordered" evidence="6">
    <location>
        <begin position="675"/>
        <end position="700"/>
    </location>
</feature>
<keyword evidence="3" id="KW-0804">Transcription</keyword>
<feature type="region of interest" description="Disordered" evidence="6">
    <location>
        <begin position="628"/>
        <end position="661"/>
    </location>
</feature>
<evidence type="ECO:0000256" key="5">
    <source>
        <dbReference type="PROSITE-ProRule" id="PRU00267"/>
    </source>
</evidence>
<feature type="region of interest" description="Disordered" evidence="6">
    <location>
        <begin position="470"/>
        <end position="510"/>
    </location>
</feature>
<dbReference type="InterPro" id="IPR009071">
    <property type="entry name" value="HMG_box_dom"/>
</dbReference>
<gene>
    <name evidence="8" type="ORF">CLUMA_CG021009</name>
</gene>
<keyword evidence="2 5" id="KW-0238">DNA-binding</keyword>